<feature type="region of interest" description="Disordered" evidence="1">
    <location>
        <begin position="107"/>
        <end position="137"/>
    </location>
</feature>
<sequence length="137" mass="14921">MLRTKVAATTKTLHPTPTRLVSPRHDQAPPSSLHHPCPAPAPQQQRPLSTSKEPPRKPNPDAKSSPSESDPETPSFSFKDLGATKTTRVVVYGALMVVGTAETVTWGTWAWRKFGPKNEDGKDEEGEGGDERPAQEK</sequence>
<protein>
    <submittedName>
        <fullName evidence="2">Uncharacterized protein</fullName>
    </submittedName>
</protein>
<dbReference type="Proteomes" id="UP000799766">
    <property type="component" value="Unassembled WGS sequence"/>
</dbReference>
<evidence type="ECO:0000313" key="2">
    <source>
        <dbReference type="EMBL" id="KAF2458302.1"/>
    </source>
</evidence>
<organism evidence="2 3">
    <name type="scientific">Lineolata rhizophorae</name>
    <dbReference type="NCBI Taxonomy" id="578093"/>
    <lineage>
        <taxon>Eukaryota</taxon>
        <taxon>Fungi</taxon>
        <taxon>Dikarya</taxon>
        <taxon>Ascomycota</taxon>
        <taxon>Pezizomycotina</taxon>
        <taxon>Dothideomycetes</taxon>
        <taxon>Dothideomycetes incertae sedis</taxon>
        <taxon>Lineolatales</taxon>
        <taxon>Lineolataceae</taxon>
        <taxon>Lineolata</taxon>
    </lineage>
</organism>
<feature type="region of interest" description="Disordered" evidence="1">
    <location>
        <begin position="1"/>
        <end position="83"/>
    </location>
</feature>
<name>A0A6A6P3H0_9PEZI</name>
<evidence type="ECO:0000256" key="1">
    <source>
        <dbReference type="SAM" id="MobiDB-lite"/>
    </source>
</evidence>
<reference evidence="2" key="1">
    <citation type="journal article" date="2020" name="Stud. Mycol.">
        <title>101 Dothideomycetes genomes: a test case for predicting lifestyles and emergence of pathogens.</title>
        <authorList>
            <person name="Haridas S."/>
            <person name="Albert R."/>
            <person name="Binder M."/>
            <person name="Bloem J."/>
            <person name="Labutti K."/>
            <person name="Salamov A."/>
            <person name="Andreopoulos B."/>
            <person name="Baker S."/>
            <person name="Barry K."/>
            <person name="Bills G."/>
            <person name="Bluhm B."/>
            <person name="Cannon C."/>
            <person name="Castanera R."/>
            <person name="Culley D."/>
            <person name="Daum C."/>
            <person name="Ezra D."/>
            <person name="Gonzalez J."/>
            <person name="Henrissat B."/>
            <person name="Kuo A."/>
            <person name="Liang C."/>
            <person name="Lipzen A."/>
            <person name="Lutzoni F."/>
            <person name="Magnuson J."/>
            <person name="Mondo S."/>
            <person name="Nolan M."/>
            <person name="Ohm R."/>
            <person name="Pangilinan J."/>
            <person name="Park H.-J."/>
            <person name="Ramirez L."/>
            <person name="Alfaro M."/>
            <person name="Sun H."/>
            <person name="Tritt A."/>
            <person name="Yoshinaga Y."/>
            <person name="Zwiers L.-H."/>
            <person name="Turgeon B."/>
            <person name="Goodwin S."/>
            <person name="Spatafora J."/>
            <person name="Crous P."/>
            <person name="Grigoriev I."/>
        </authorList>
    </citation>
    <scope>NUCLEOTIDE SEQUENCE</scope>
    <source>
        <strain evidence="2">ATCC 16933</strain>
    </source>
</reference>
<evidence type="ECO:0000313" key="3">
    <source>
        <dbReference type="Proteomes" id="UP000799766"/>
    </source>
</evidence>
<dbReference type="AlphaFoldDB" id="A0A6A6P3H0"/>
<proteinExistence type="predicted"/>
<keyword evidence="3" id="KW-1185">Reference proteome</keyword>
<gene>
    <name evidence="2" type="ORF">BDY21DRAFT_342118</name>
</gene>
<accession>A0A6A6P3H0</accession>
<dbReference type="EMBL" id="MU001678">
    <property type="protein sequence ID" value="KAF2458302.1"/>
    <property type="molecule type" value="Genomic_DNA"/>
</dbReference>
<feature type="compositionally biased region" description="Low complexity" evidence="1">
    <location>
        <begin position="64"/>
        <end position="78"/>
    </location>
</feature>
<dbReference type="OrthoDB" id="5231661at2759"/>